<dbReference type="InterPro" id="IPR036063">
    <property type="entry name" value="Smr_dom_sf"/>
</dbReference>
<dbReference type="RefSeq" id="WP_116392074.1">
    <property type="nucleotide sequence ID" value="NZ_QUQO01000001.1"/>
</dbReference>
<dbReference type="AlphaFoldDB" id="A0A371RJ15"/>
<sequence>MPRRGGKRPLRPGEKALWQKVTDTVTPRPGAILPITDLSEEPKPAPSMSPRKRRAPPLPIALPKKTTPPEELPPAYEAGDPRQARHVARGRVEIDAELDLHGLTQEQARTRLDHFIEFASLRGNRVVLVITGKGHLGESRYDPFEEAPRGILRQRFLEWVERTPLRDRISSVRPSHQRHGGRGAFYVFLKTRKPARRL</sequence>
<dbReference type="PROSITE" id="PS50828">
    <property type="entry name" value="SMR"/>
    <property type="match status" value="1"/>
</dbReference>
<dbReference type="OrthoDB" id="7165597at2"/>
<feature type="compositionally biased region" description="Basic residues" evidence="1">
    <location>
        <begin position="1"/>
        <end position="10"/>
    </location>
</feature>
<name>A0A371RJ15_9PROT</name>
<evidence type="ECO:0000313" key="4">
    <source>
        <dbReference type="Proteomes" id="UP000264589"/>
    </source>
</evidence>
<feature type="domain" description="Smr" evidence="2">
    <location>
        <begin position="98"/>
        <end position="190"/>
    </location>
</feature>
<dbReference type="SUPFAM" id="SSF160443">
    <property type="entry name" value="SMR domain-like"/>
    <property type="match status" value="1"/>
</dbReference>
<dbReference type="PANTHER" id="PTHR35562">
    <property type="entry name" value="DNA ENDONUCLEASE SMRA-RELATED"/>
    <property type="match status" value="1"/>
</dbReference>
<proteinExistence type="predicted"/>
<dbReference type="SMART" id="SM00463">
    <property type="entry name" value="SMR"/>
    <property type="match status" value="1"/>
</dbReference>
<comment type="caution">
    <text evidence="3">The sequence shown here is derived from an EMBL/GenBank/DDBJ whole genome shotgun (WGS) entry which is preliminary data.</text>
</comment>
<dbReference type="Proteomes" id="UP000264589">
    <property type="component" value="Unassembled WGS sequence"/>
</dbReference>
<gene>
    <name evidence="3" type="ORF">DX908_09340</name>
</gene>
<dbReference type="PANTHER" id="PTHR35562:SF2">
    <property type="entry name" value="DNA ENDONUCLEASE SMRA-RELATED"/>
    <property type="match status" value="1"/>
</dbReference>
<dbReference type="Pfam" id="PF01713">
    <property type="entry name" value="Smr"/>
    <property type="match status" value="1"/>
</dbReference>
<reference evidence="3 4" key="1">
    <citation type="submission" date="2018-08" db="EMBL/GenBank/DDBJ databases">
        <title>Parvularcula sp. SM1705, isolated from surface water of the South Sea China.</title>
        <authorList>
            <person name="Sun L."/>
        </authorList>
    </citation>
    <scope>NUCLEOTIDE SEQUENCE [LARGE SCALE GENOMIC DNA]</scope>
    <source>
        <strain evidence="3 4">SM1705</strain>
    </source>
</reference>
<protein>
    <recommendedName>
        <fullName evidence="2">Smr domain-containing protein</fullName>
    </recommendedName>
</protein>
<accession>A0A371RJ15</accession>
<dbReference type="EMBL" id="QUQO01000001">
    <property type="protein sequence ID" value="RFB05442.1"/>
    <property type="molecule type" value="Genomic_DNA"/>
</dbReference>
<evidence type="ECO:0000256" key="1">
    <source>
        <dbReference type="SAM" id="MobiDB-lite"/>
    </source>
</evidence>
<organism evidence="3 4">
    <name type="scientific">Parvularcula marina</name>
    <dbReference type="NCBI Taxonomy" id="2292771"/>
    <lineage>
        <taxon>Bacteria</taxon>
        <taxon>Pseudomonadati</taxon>
        <taxon>Pseudomonadota</taxon>
        <taxon>Alphaproteobacteria</taxon>
        <taxon>Parvularculales</taxon>
        <taxon>Parvularculaceae</taxon>
        <taxon>Parvularcula</taxon>
    </lineage>
</organism>
<evidence type="ECO:0000313" key="3">
    <source>
        <dbReference type="EMBL" id="RFB05442.1"/>
    </source>
</evidence>
<keyword evidence="4" id="KW-1185">Reference proteome</keyword>
<dbReference type="InParanoid" id="A0A371RJ15"/>
<feature type="region of interest" description="Disordered" evidence="1">
    <location>
        <begin position="1"/>
        <end position="83"/>
    </location>
</feature>
<dbReference type="Gene3D" id="3.30.1370.110">
    <property type="match status" value="1"/>
</dbReference>
<evidence type="ECO:0000259" key="2">
    <source>
        <dbReference type="PROSITE" id="PS50828"/>
    </source>
</evidence>
<dbReference type="InterPro" id="IPR002625">
    <property type="entry name" value="Smr_dom"/>
</dbReference>